<proteinExistence type="predicted"/>
<dbReference type="AlphaFoldDB" id="A0A9N9FNP4"/>
<reference evidence="1" key="1">
    <citation type="submission" date="2021-06" db="EMBL/GenBank/DDBJ databases">
        <authorList>
            <person name="Kallberg Y."/>
            <person name="Tangrot J."/>
            <person name="Rosling A."/>
        </authorList>
    </citation>
    <scope>NUCLEOTIDE SEQUENCE</scope>
    <source>
        <strain evidence="1">IN212</strain>
    </source>
</reference>
<evidence type="ECO:0000313" key="2">
    <source>
        <dbReference type="Proteomes" id="UP000789396"/>
    </source>
</evidence>
<accession>A0A9N9FNP4</accession>
<evidence type="ECO:0000313" key="1">
    <source>
        <dbReference type="EMBL" id="CAG8545962.1"/>
    </source>
</evidence>
<comment type="caution">
    <text evidence="1">The sequence shown here is derived from an EMBL/GenBank/DDBJ whole genome shotgun (WGS) entry which is preliminary data.</text>
</comment>
<gene>
    <name evidence="1" type="ORF">RFULGI_LOCUS4433</name>
</gene>
<dbReference type="Proteomes" id="UP000789396">
    <property type="component" value="Unassembled WGS sequence"/>
</dbReference>
<feature type="non-terminal residue" evidence="1">
    <location>
        <position position="1"/>
    </location>
</feature>
<organism evidence="1 2">
    <name type="scientific">Racocetra fulgida</name>
    <dbReference type="NCBI Taxonomy" id="60492"/>
    <lineage>
        <taxon>Eukaryota</taxon>
        <taxon>Fungi</taxon>
        <taxon>Fungi incertae sedis</taxon>
        <taxon>Mucoromycota</taxon>
        <taxon>Glomeromycotina</taxon>
        <taxon>Glomeromycetes</taxon>
        <taxon>Diversisporales</taxon>
        <taxon>Gigasporaceae</taxon>
        <taxon>Racocetra</taxon>
    </lineage>
</organism>
<protein>
    <submittedName>
        <fullName evidence="1">9173_t:CDS:1</fullName>
    </submittedName>
</protein>
<dbReference type="SUPFAM" id="SSF56024">
    <property type="entry name" value="Phospholipase D/nuclease"/>
    <property type="match status" value="1"/>
</dbReference>
<sequence>GDKSSPADIPKTFRYGSFATIREKSFAKWYVNGKDYFYAVSEAISNAEKEIFIEDWWLSPELVSLIVDFLYNKKKSYNLDSFGVLQCD</sequence>
<dbReference type="OrthoDB" id="14911at2759"/>
<keyword evidence="2" id="KW-1185">Reference proteome</keyword>
<name>A0A9N9FNP4_9GLOM</name>
<dbReference type="EMBL" id="CAJVPZ010004429">
    <property type="protein sequence ID" value="CAG8545962.1"/>
    <property type="molecule type" value="Genomic_DNA"/>
</dbReference>